<name>A0AAV3FEC4_CLOPF</name>
<accession>A0AAV3FEC4</accession>
<reference evidence="1 2" key="1">
    <citation type="journal article" date="2012" name="PLoS ONE">
        <title>Genome Sequencing and Analysis of a Type A Clostridium perfringens Isolate from a Case of Bovine Clostridial Abomasitis.</title>
        <authorList>
            <person name="Nowell V.J."/>
            <person name="Kropinski A.M."/>
            <person name="Songer J.G."/>
            <person name="Macinnes J.I."/>
            <person name="Parreira V.R."/>
            <person name="Prescott J.F."/>
        </authorList>
    </citation>
    <scope>NUCLEOTIDE SEQUENCE [LARGE SCALE GENOMIC DNA]</scope>
    <source>
        <strain evidence="1 2">F262</strain>
    </source>
</reference>
<gene>
    <name evidence="1" type="ORF">HA1_06342</name>
</gene>
<evidence type="ECO:0000313" key="1">
    <source>
        <dbReference type="EMBL" id="EIA17577.1"/>
    </source>
</evidence>
<organism evidence="1 2">
    <name type="scientific">Clostridium perfringens F262</name>
    <dbReference type="NCBI Taxonomy" id="883064"/>
    <lineage>
        <taxon>Bacteria</taxon>
        <taxon>Bacillati</taxon>
        <taxon>Bacillota</taxon>
        <taxon>Clostridia</taxon>
        <taxon>Eubacteriales</taxon>
        <taxon>Clostridiaceae</taxon>
        <taxon>Clostridium</taxon>
    </lineage>
</organism>
<dbReference type="EMBL" id="AFES01000016">
    <property type="protein sequence ID" value="EIA17577.1"/>
    <property type="molecule type" value="Genomic_DNA"/>
</dbReference>
<comment type="caution">
    <text evidence="1">The sequence shown here is derived from an EMBL/GenBank/DDBJ whole genome shotgun (WGS) entry which is preliminary data.</text>
</comment>
<proteinExistence type="predicted"/>
<dbReference type="RefSeq" id="WP_003481061.1">
    <property type="nucleotide sequence ID" value="NZ_CM001477.1"/>
</dbReference>
<protein>
    <submittedName>
        <fullName evidence="1">Uncharacterized protein</fullName>
    </submittedName>
</protein>
<dbReference type="AlphaFoldDB" id="A0AAV3FEC4"/>
<dbReference type="Proteomes" id="UP000005358">
    <property type="component" value="Chromosome"/>
</dbReference>
<sequence>MNKLICEAIPFKHFKERIRIVKDIERKYKNATIEIHKNFVIIQYKN</sequence>
<evidence type="ECO:0000313" key="2">
    <source>
        <dbReference type="Proteomes" id="UP000005358"/>
    </source>
</evidence>